<name>A0ABQ4MH17_9BACL</name>
<evidence type="ECO:0000313" key="2">
    <source>
        <dbReference type="Proteomes" id="UP000679992"/>
    </source>
</evidence>
<comment type="caution">
    <text evidence="1">The sequence shown here is derived from an EMBL/GenBank/DDBJ whole genome shotgun (WGS) entry which is preliminary data.</text>
</comment>
<gene>
    <name evidence="1" type="ORF">J42TS3_43100</name>
</gene>
<organism evidence="1 2">
    <name type="scientific">Paenibacillus vini</name>
    <dbReference type="NCBI Taxonomy" id="1476024"/>
    <lineage>
        <taxon>Bacteria</taxon>
        <taxon>Bacillati</taxon>
        <taxon>Bacillota</taxon>
        <taxon>Bacilli</taxon>
        <taxon>Bacillales</taxon>
        <taxon>Paenibacillaceae</taxon>
        <taxon>Paenibacillus</taxon>
    </lineage>
</organism>
<protein>
    <recommendedName>
        <fullName evidence="3">KilA-N DNA-binding domain-containing protein</fullName>
    </recommendedName>
</protein>
<reference evidence="1 2" key="1">
    <citation type="submission" date="2021-03" db="EMBL/GenBank/DDBJ databases">
        <title>Antimicrobial resistance genes in bacteria isolated from Japanese honey, and their potential for conferring macrolide and lincosamide resistance in the American foulbrood pathogen Paenibacillus larvae.</title>
        <authorList>
            <person name="Okamoto M."/>
            <person name="Kumagai M."/>
            <person name="Kanamori H."/>
            <person name="Takamatsu D."/>
        </authorList>
    </citation>
    <scope>NUCLEOTIDE SEQUENCE [LARGE SCALE GENOMIC DNA]</scope>
    <source>
        <strain evidence="1 2">J42TS3</strain>
    </source>
</reference>
<evidence type="ECO:0000313" key="1">
    <source>
        <dbReference type="EMBL" id="GIP55275.1"/>
    </source>
</evidence>
<keyword evidence="2" id="KW-1185">Reference proteome</keyword>
<dbReference type="EMBL" id="BOSL01000017">
    <property type="protein sequence ID" value="GIP55275.1"/>
    <property type="molecule type" value="Genomic_DNA"/>
</dbReference>
<dbReference type="RefSeq" id="WP_244861661.1">
    <property type="nucleotide sequence ID" value="NZ_BOSL01000017.1"/>
</dbReference>
<accession>A0ABQ4MH17</accession>
<sequence>MSVQNEIILTESRTLRDDYVFKDSVLERVKAVPVLSGTLEVTVEMAANFYEVPIETVRTVLKRNRAEFNDYGEVRLLKGKVLESFKTQVQGEPSFKGLNSLSLVTRRGLLRIGMLLTESEVARSVRNYLLNVEGIASKEQRMWSMQREVSKRERRRLTDAVQTFGDGSTFAYANYTNLVYRVLFDTDAPGLRKLYGLEPDDNIRDALSTDDLRSVVDVETAISSLLRLGYGYREIRDELLSRKANFRREAA</sequence>
<dbReference type="Proteomes" id="UP000679992">
    <property type="component" value="Unassembled WGS sequence"/>
</dbReference>
<proteinExistence type="predicted"/>
<evidence type="ECO:0008006" key="3">
    <source>
        <dbReference type="Google" id="ProtNLM"/>
    </source>
</evidence>